<keyword evidence="2" id="KW-0378">Hydrolase</keyword>
<dbReference type="GO" id="GO:0016787">
    <property type="term" value="F:hydrolase activity"/>
    <property type="evidence" value="ECO:0007669"/>
    <property type="project" value="UniProtKB-KW"/>
</dbReference>
<dbReference type="InterPro" id="IPR050266">
    <property type="entry name" value="AB_hydrolase_sf"/>
</dbReference>
<evidence type="ECO:0000313" key="3">
    <source>
        <dbReference type="Proteomes" id="UP000824041"/>
    </source>
</evidence>
<dbReference type="Proteomes" id="UP000824041">
    <property type="component" value="Unassembled WGS sequence"/>
</dbReference>
<organism evidence="2 3">
    <name type="scientific">Candidatus Blautia faecigallinarum</name>
    <dbReference type="NCBI Taxonomy" id="2838488"/>
    <lineage>
        <taxon>Bacteria</taxon>
        <taxon>Bacillati</taxon>
        <taxon>Bacillota</taxon>
        <taxon>Clostridia</taxon>
        <taxon>Lachnospirales</taxon>
        <taxon>Lachnospiraceae</taxon>
        <taxon>Blautia</taxon>
    </lineage>
</organism>
<evidence type="ECO:0000259" key="1">
    <source>
        <dbReference type="Pfam" id="PF00561"/>
    </source>
</evidence>
<dbReference type="PANTHER" id="PTHR43798:SF33">
    <property type="entry name" value="HYDROLASE, PUTATIVE (AFU_ORTHOLOGUE AFUA_2G14860)-RELATED"/>
    <property type="match status" value="1"/>
</dbReference>
<dbReference type="InterPro" id="IPR029058">
    <property type="entry name" value="AB_hydrolase_fold"/>
</dbReference>
<dbReference type="AlphaFoldDB" id="A0A9D2DSA8"/>
<dbReference type="SUPFAM" id="SSF53474">
    <property type="entry name" value="alpha/beta-Hydrolases"/>
    <property type="match status" value="1"/>
</dbReference>
<dbReference type="GO" id="GO:0016020">
    <property type="term" value="C:membrane"/>
    <property type="evidence" value="ECO:0007669"/>
    <property type="project" value="TreeGrafter"/>
</dbReference>
<feature type="domain" description="AB hydrolase-1" evidence="1">
    <location>
        <begin position="20"/>
        <end position="119"/>
    </location>
</feature>
<proteinExistence type="predicted"/>
<sequence>MSYFYYQSKKIYYTEKGTGKPVVFLHGDTASSRMFEPLLPLYENQFKVILMDFLGNGRSDRIESFPVDLWQEEAKQTVALLKHLGYKKSGIVGCSGGAWAAVNTGLMAPELVDKIAADSFDGRTLAEGFAENLIKERESAKEDVQAAGFYKWCQGEDWEEVVDKNTKALVACAKERLPLFVKPLTECKVPLLLIGSLGDGMTRQNLKEEYDAIRNETGAELCLFEKGDHPALYSNAEAAAAAICKFFTD</sequence>
<protein>
    <submittedName>
        <fullName evidence="2">Alpha/beta hydrolase</fullName>
    </submittedName>
</protein>
<dbReference type="PANTHER" id="PTHR43798">
    <property type="entry name" value="MONOACYLGLYCEROL LIPASE"/>
    <property type="match status" value="1"/>
</dbReference>
<evidence type="ECO:0000313" key="2">
    <source>
        <dbReference type="EMBL" id="HIZ22188.1"/>
    </source>
</evidence>
<name>A0A9D2DSA8_9FIRM</name>
<gene>
    <name evidence="2" type="ORF">IAA21_05250</name>
</gene>
<dbReference type="EMBL" id="DXBU01000072">
    <property type="protein sequence ID" value="HIZ22188.1"/>
    <property type="molecule type" value="Genomic_DNA"/>
</dbReference>
<accession>A0A9D2DSA8</accession>
<dbReference type="Gene3D" id="3.40.50.1820">
    <property type="entry name" value="alpha/beta hydrolase"/>
    <property type="match status" value="1"/>
</dbReference>
<comment type="caution">
    <text evidence="2">The sequence shown here is derived from an EMBL/GenBank/DDBJ whole genome shotgun (WGS) entry which is preliminary data.</text>
</comment>
<reference evidence="2" key="1">
    <citation type="journal article" date="2021" name="PeerJ">
        <title>Extensive microbial diversity within the chicken gut microbiome revealed by metagenomics and culture.</title>
        <authorList>
            <person name="Gilroy R."/>
            <person name="Ravi A."/>
            <person name="Getino M."/>
            <person name="Pursley I."/>
            <person name="Horton D.L."/>
            <person name="Alikhan N.F."/>
            <person name="Baker D."/>
            <person name="Gharbi K."/>
            <person name="Hall N."/>
            <person name="Watson M."/>
            <person name="Adriaenssens E.M."/>
            <person name="Foster-Nyarko E."/>
            <person name="Jarju S."/>
            <person name="Secka A."/>
            <person name="Antonio M."/>
            <person name="Oren A."/>
            <person name="Chaudhuri R.R."/>
            <person name="La Ragione R."/>
            <person name="Hildebrand F."/>
            <person name="Pallen M.J."/>
        </authorList>
    </citation>
    <scope>NUCLEOTIDE SEQUENCE</scope>
    <source>
        <strain evidence="2">14324</strain>
    </source>
</reference>
<dbReference type="InterPro" id="IPR000073">
    <property type="entry name" value="AB_hydrolase_1"/>
</dbReference>
<dbReference type="Pfam" id="PF00561">
    <property type="entry name" value="Abhydrolase_1"/>
    <property type="match status" value="1"/>
</dbReference>
<reference evidence="2" key="2">
    <citation type="submission" date="2021-04" db="EMBL/GenBank/DDBJ databases">
        <authorList>
            <person name="Gilroy R."/>
        </authorList>
    </citation>
    <scope>NUCLEOTIDE SEQUENCE</scope>
    <source>
        <strain evidence="2">14324</strain>
    </source>
</reference>